<protein>
    <recommendedName>
        <fullName evidence="4">Lipoprotein</fullName>
    </recommendedName>
</protein>
<evidence type="ECO:0000313" key="2">
    <source>
        <dbReference type="EMBL" id="MBP1906830.1"/>
    </source>
</evidence>
<keyword evidence="3" id="KW-1185">Reference proteome</keyword>
<dbReference type="RefSeq" id="WP_210090418.1">
    <property type="nucleotide sequence ID" value="NZ_JAGGKG010000018.1"/>
</dbReference>
<name>A0ABS4FW69_9BACL</name>
<feature type="signal peptide" evidence="1">
    <location>
        <begin position="1"/>
        <end position="21"/>
    </location>
</feature>
<accession>A0ABS4FW69</accession>
<reference evidence="2 3" key="1">
    <citation type="submission" date="2021-03" db="EMBL/GenBank/DDBJ databases">
        <title>Genomic Encyclopedia of Type Strains, Phase IV (KMG-IV): sequencing the most valuable type-strain genomes for metagenomic binning, comparative biology and taxonomic classification.</title>
        <authorList>
            <person name="Goeker M."/>
        </authorList>
    </citation>
    <scope>NUCLEOTIDE SEQUENCE [LARGE SCALE GENOMIC DNA]</scope>
    <source>
        <strain evidence="2 3">DSM 14349</strain>
    </source>
</reference>
<keyword evidence="1" id="KW-0732">Signal</keyword>
<comment type="caution">
    <text evidence="2">The sequence shown here is derived from an EMBL/GenBank/DDBJ whole genome shotgun (WGS) entry which is preliminary data.</text>
</comment>
<dbReference type="Pfam" id="PF25682">
    <property type="entry name" value="Phage_VG64"/>
    <property type="match status" value="1"/>
</dbReference>
<sequence>MRKFSFLVVMIGLVIGLTACSDADIASSNLSKAADNFEINRRVVFYNGITDTYLLSIEGRCSLGNSDDRSKQVTVTCKTGDNAYKKHFLGLSDNVTYFAEQLEGANVSTYHYRVIFKPQTILPDIDLKIK</sequence>
<feature type="chain" id="PRO_5046660028" description="Lipoprotein" evidence="1">
    <location>
        <begin position="22"/>
        <end position="130"/>
    </location>
</feature>
<evidence type="ECO:0000313" key="3">
    <source>
        <dbReference type="Proteomes" id="UP001519272"/>
    </source>
</evidence>
<evidence type="ECO:0000256" key="1">
    <source>
        <dbReference type="SAM" id="SignalP"/>
    </source>
</evidence>
<gene>
    <name evidence="2" type="ORF">J2Z32_003494</name>
</gene>
<evidence type="ECO:0008006" key="4">
    <source>
        <dbReference type="Google" id="ProtNLM"/>
    </source>
</evidence>
<dbReference type="Proteomes" id="UP001519272">
    <property type="component" value="Unassembled WGS sequence"/>
</dbReference>
<proteinExistence type="predicted"/>
<dbReference type="EMBL" id="JAGGKG010000018">
    <property type="protein sequence ID" value="MBP1906830.1"/>
    <property type="molecule type" value="Genomic_DNA"/>
</dbReference>
<dbReference type="InterPro" id="IPR058243">
    <property type="entry name" value="Phage_VG64"/>
</dbReference>
<dbReference type="PROSITE" id="PS51257">
    <property type="entry name" value="PROKAR_LIPOPROTEIN"/>
    <property type="match status" value="1"/>
</dbReference>
<organism evidence="2 3">
    <name type="scientific">Paenibacillus turicensis</name>
    <dbReference type="NCBI Taxonomy" id="160487"/>
    <lineage>
        <taxon>Bacteria</taxon>
        <taxon>Bacillati</taxon>
        <taxon>Bacillota</taxon>
        <taxon>Bacilli</taxon>
        <taxon>Bacillales</taxon>
        <taxon>Paenibacillaceae</taxon>
        <taxon>Paenibacillus</taxon>
    </lineage>
</organism>